<protein>
    <submittedName>
        <fullName evidence="2">XRE family transcriptional regulator</fullName>
    </submittedName>
</protein>
<dbReference type="AlphaFoldDB" id="A0A0N9V323"/>
<dbReference type="PATRIC" id="fig|33050.5.peg.4855"/>
<dbReference type="EMBL" id="CP012702">
    <property type="protein sequence ID" value="ALH83197.1"/>
    <property type="molecule type" value="Genomic_DNA"/>
</dbReference>
<evidence type="ECO:0000313" key="2">
    <source>
        <dbReference type="EMBL" id="ALH83197.1"/>
    </source>
</evidence>
<reference evidence="2 3" key="1">
    <citation type="journal article" date="2015" name="Genome Announc.">
        <title>Complete Genome Sequence of Polypropylene Glycol- and Polyethylene Glycol-Degrading Sphingopyxis macrogoltabida Strain EY-1.</title>
        <authorList>
            <person name="Ohtsubo Y."/>
            <person name="Nagata Y."/>
            <person name="Numata M."/>
            <person name="Tsuchikane K."/>
            <person name="Hosoyama A."/>
            <person name="Yamazoe A."/>
            <person name="Tsuda M."/>
            <person name="Fujita N."/>
            <person name="Kawai F."/>
        </authorList>
    </citation>
    <scope>NUCLEOTIDE SEQUENCE [LARGE SCALE GENOMIC DNA]</scope>
    <source>
        <strain evidence="2 3">EY-1</strain>
        <plasmid evidence="2">2</plasmid>
    </source>
</reference>
<dbReference type="Gene3D" id="1.10.260.40">
    <property type="entry name" value="lambda repressor-like DNA-binding domains"/>
    <property type="match status" value="1"/>
</dbReference>
<organism evidence="2 3">
    <name type="scientific">Sphingopyxis macrogoltabida</name>
    <name type="common">Sphingomonas macrogoltabidus</name>
    <dbReference type="NCBI Taxonomy" id="33050"/>
    <lineage>
        <taxon>Bacteria</taxon>
        <taxon>Pseudomonadati</taxon>
        <taxon>Pseudomonadota</taxon>
        <taxon>Alphaproteobacteria</taxon>
        <taxon>Sphingomonadales</taxon>
        <taxon>Sphingomonadaceae</taxon>
        <taxon>Sphingopyxis</taxon>
    </lineage>
</organism>
<dbReference type="InterPro" id="IPR001387">
    <property type="entry name" value="Cro/C1-type_HTH"/>
</dbReference>
<dbReference type="SUPFAM" id="SSF47413">
    <property type="entry name" value="lambda repressor-like DNA-binding domains"/>
    <property type="match status" value="1"/>
</dbReference>
<keyword evidence="2" id="KW-0614">Plasmid</keyword>
<dbReference type="CDD" id="cd00093">
    <property type="entry name" value="HTH_XRE"/>
    <property type="match status" value="1"/>
</dbReference>
<feature type="domain" description="HTH cro/C1-type" evidence="1">
    <location>
        <begin position="20"/>
        <end position="74"/>
    </location>
</feature>
<dbReference type="GO" id="GO:0003677">
    <property type="term" value="F:DNA binding"/>
    <property type="evidence" value="ECO:0007669"/>
    <property type="project" value="InterPro"/>
</dbReference>
<sequence>MPTIYLKRTSPLMTQLGANIARELKKLGITQGELSERSGVAASHISYMVRGQGNPTLDTLESLAGVFRLSVVELLAEDSISDDQS</sequence>
<dbReference type="PROSITE" id="PS50943">
    <property type="entry name" value="HTH_CROC1"/>
    <property type="match status" value="1"/>
</dbReference>
<proteinExistence type="predicted"/>
<gene>
    <name evidence="2" type="ORF">AN936_24050</name>
</gene>
<evidence type="ECO:0000313" key="3">
    <source>
        <dbReference type="Proteomes" id="UP000058074"/>
    </source>
</evidence>
<accession>A0A0N9V323</accession>
<dbReference type="Pfam" id="PF01381">
    <property type="entry name" value="HTH_3"/>
    <property type="match status" value="1"/>
</dbReference>
<dbReference type="InterPro" id="IPR010982">
    <property type="entry name" value="Lambda_DNA-bd_dom_sf"/>
</dbReference>
<dbReference type="OrthoDB" id="9815697at2"/>
<name>A0A0N9V323_SPHMC</name>
<evidence type="ECO:0000259" key="1">
    <source>
        <dbReference type="PROSITE" id="PS50943"/>
    </source>
</evidence>
<dbReference type="Proteomes" id="UP000058074">
    <property type="component" value="Plasmid 2"/>
</dbReference>
<dbReference type="SMART" id="SM00530">
    <property type="entry name" value="HTH_XRE"/>
    <property type="match status" value="1"/>
</dbReference>
<geneLocation type="plasmid" evidence="2 3">
    <name>2</name>
</geneLocation>
<dbReference type="KEGG" id="smag:AN936_24050"/>